<keyword evidence="1" id="KW-1133">Transmembrane helix</keyword>
<feature type="transmembrane region" description="Helical" evidence="1">
    <location>
        <begin position="67"/>
        <end position="88"/>
    </location>
</feature>
<dbReference type="AlphaFoldDB" id="A0A9W8IUB7"/>
<protein>
    <submittedName>
        <fullName evidence="2">Uncharacterized protein</fullName>
    </submittedName>
</protein>
<evidence type="ECO:0000313" key="2">
    <source>
        <dbReference type="EMBL" id="KAJ2921979.1"/>
    </source>
</evidence>
<keyword evidence="1" id="KW-0472">Membrane</keyword>
<gene>
    <name evidence="2" type="ORF">H1R20_g15112</name>
</gene>
<proteinExistence type="predicted"/>
<comment type="caution">
    <text evidence="2">The sequence shown here is derived from an EMBL/GenBank/DDBJ whole genome shotgun (WGS) entry which is preliminary data.</text>
</comment>
<feature type="transmembrane region" description="Helical" evidence="1">
    <location>
        <begin position="167"/>
        <end position="188"/>
    </location>
</feature>
<accession>A0A9W8IUB7</accession>
<feature type="transmembrane region" description="Helical" evidence="1">
    <location>
        <begin position="208"/>
        <end position="229"/>
    </location>
</feature>
<feature type="transmembrane region" description="Helical" evidence="1">
    <location>
        <begin position="249"/>
        <end position="276"/>
    </location>
</feature>
<feature type="transmembrane region" description="Helical" evidence="1">
    <location>
        <begin position="15"/>
        <end position="31"/>
    </location>
</feature>
<sequence length="330" mass="37453">MSGIRWQDDSLAEQTYTLVAFWLESLIYGLFIQNAKLWKYNPVSLGAYAILFTAATVITLRNKRMGGGFSLPFFLSTIWMFLTITLYTSQYSTLDGHRNVSDEPIAISIYRGIRAYALALVPPMPVSYYHDFAMWDNLSSPFIVTFLVWHADILVIYRCFVVWDRRLSVVTVPILLLLTSIVINSITFRSFVEPGSISRSITSVLFSMVYPVNLAQNILTTGLISYRIWCQHKESQASGLSQSGFGMSLLNVIQIIIESAMIYTIQQLLLLVLNVLQHPAQVILHATLIPSIGVVFALMTFRIHWARIKSDMSMRRTSGFSYAEHPECSY</sequence>
<reference evidence="2" key="1">
    <citation type="submission" date="2022-06" db="EMBL/GenBank/DDBJ databases">
        <title>Genome Sequence of Candolleomyces eurysporus.</title>
        <authorList>
            <person name="Buettner E."/>
        </authorList>
    </citation>
    <scope>NUCLEOTIDE SEQUENCE</scope>
    <source>
        <strain evidence="2">VTCC 930004</strain>
    </source>
</reference>
<organism evidence="2 3">
    <name type="scientific">Candolleomyces eurysporus</name>
    <dbReference type="NCBI Taxonomy" id="2828524"/>
    <lineage>
        <taxon>Eukaryota</taxon>
        <taxon>Fungi</taxon>
        <taxon>Dikarya</taxon>
        <taxon>Basidiomycota</taxon>
        <taxon>Agaricomycotina</taxon>
        <taxon>Agaricomycetes</taxon>
        <taxon>Agaricomycetidae</taxon>
        <taxon>Agaricales</taxon>
        <taxon>Agaricineae</taxon>
        <taxon>Psathyrellaceae</taxon>
        <taxon>Candolleomyces</taxon>
    </lineage>
</organism>
<dbReference type="Proteomes" id="UP001140091">
    <property type="component" value="Unassembled WGS sequence"/>
</dbReference>
<dbReference type="EMBL" id="JANBPK010001526">
    <property type="protein sequence ID" value="KAJ2921979.1"/>
    <property type="molecule type" value="Genomic_DNA"/>
</dbReference>
<feature type="non-terminal residue" evidence="2">
    <location>
        <position position="1"/>
    </location>
</feature>
<evidence type="ECO:0000313" key="3">
    <source>
        <dbReference type="Proteomes" id="UP001140091"/>
    </source>
</evidence>
<dbReference type="OrthoDB" id="2751465at2759"/>
<feature type="transmembrane region" description="Helical" evidence="1">
    <location>
        <begin position="282"/>
        <end position="305"/>
    </location>
</feature>
<keyword evidence="1" id="KW-0812">Transmembrane</keyword>
<name>A0A9W8IUB7_9AGAR</name>
<keyword evidence="3" id="KW-1185">Reference proteome</keyword>
<evidence type="ECO:0000256" key="1">
    <source>
        <dbReference type="SAM" id="Phobius"/>
    </source>
</evidence>
<feature type="transmembrane region" description="Helical" evidence="1">
    <location>
        <begin position="142"/>
        <end position="160"/>
    </location>
</feature>